<dbReference type="InterPro" id="IPR038257">
    <property type="entry name" value="CRISPR-assoc_Cas3_HD_sf"/>
</dbReference>
<dbReference type="InterPro" id="IPR014001">
    <property type="entry name" value="Helicase_ATP-bd"/>
</dbReference>
<evidence type="ECO:0000259" key="10">
    <source>
        <dbReference type="PROSITE" id="PS51192"/>
    </source>
</evidence>
<accession>A0A6L5XNY9</accession>
<dbReference type="GO" id="GO:0051607">
    <property type="term" value="P:defense response to virus"/>
    <property type="evidence" value="ECO:0007669"/>
    <property type="project" value="UniProtKB-KW"/>
</dbReference>
<feature type="domain" description="Helicase ATP-binding" evidence="10">
    <location>
        <begin position="245"/>
        <end position="440"/>
    </location>
</feature>
<dbReference type="Pfam" id="PF00270">
    <property type="entry name" value="DEAD"/>
    <property type="match status" value="1"/>
</dbReference>
<protein>
    <submittedName>
        <fullName evidence="12">CRISPR-associated endonuclease Cas3</fullName>
    </submittedName>
</protein>
<dbReference type="GO" id="GO:0016787">
    <property type="term" value="F:hydrolase activity"/>
    <property type="evidence" value="ECO:0007669"/>
    <property type="project" value="UniProtKB-KW"/>
</dbReference>
<comment type="similarity">
    <text evidence="2">In the central section; belongs to the CRISPR-associated helicase Cas3 family.</text>
</comment>
<evidence type="ECO:0000313" key="12">
    <source>
        <dbReference type="EMBL" id="MSS28988.1"/>
    </source>
</evidence>
<dbReference type="CDD" id="cd17930">
    <property type="entry name" value="DEXHc_cas3"/>
    <property type="match status" value="1"/>
</dbReference>
<evidence type="ECO:0000256" key="3">
    <source>
        <dbReference type="ARBA" id="ARBA00022722"/>
    </source>
</evidence>
<evidence type="ECO:0000256" key="5">
    <source>
        <dbReference type="ARBA" id="ARBA00022741"/>
    </source>
</evidence>
<evidence type="ECO:0000256" key="6">
    <source>
        <dbReference type="ARBA" id="ARBA00022801"/>
    </source>
</evidence>
<keyword evidence="4" id="KW-0479">Metal-binding</keyword>
<dbReference type="InterPro" id="IPR011545">
    <property type="entry name" value="DEAD/DEAH_box_helicase_dom"/>
</dbReference>
<dbReference type="RefSeq" id="WP_154512951.1">
    <property type="nucleotide sequence ID" value="NZ_VUMH01000018.1"/>
</dbReference>
<name>A0A6L5XNY9_9BACT</name>
<dbReference type="SUPFAM" id="SSF52540">
    <property type="entry name" value="P-loop containing nucleoside triphosphate hydrolases"/>
    <property type="match status" value="1"/>
</dbReference>
<evidence type="ECO:0000256" key="9">
    <source>
        <dbReference type="ARBA" id="ARBA00023118"/>
    </source>
</evidence>
<dbReference type="AlphaFoldDB" id="A0A6L5XNY9"/>
<keyword evidence="5" id="KW-0547">Nucleotide-binding</keyword>
<dbReference type="Pfam" id="PF22590">
    <property type="entry name" value="Cas3-like_C_2"/>
    <property type="match status" value="1"/>
</dbReference>
<keyword evidence="9" id="KW-0051">Antiviral defense</keyword>
<evidence type="ECO:0000259" key="11">
    <source>
        <dbReference type="PROSITE" id="PS51643"/>
    </source>
</evidence>
<evidence type="ECO:0000313" key="13">
    <source>
        <dbReference type="Proteomes" id="UP000477488"/>
    </source>
</evidence>
<evidence type="ECO:0000256" key="8">
    <source>
        <dbReference type="ARBA" id="ARBA00022840"/>
    </source>
</evidence>
<evidence type="ECO:0000256" key="1">
    <source>
        <dbReference type="ARBA" id="ARBA00006847"/>
    </source>
</evidence>
<feature type="domain" description="HD Cas3-type" evidence="11">
    <location>
        <begin position="11"/>
        <end position="186"/>
    </location>
</feature>
<dbReference type="Gene3D" id="3.40.50.300">
    <property type="entry name" value="P-loop containing nucleotide triphosphate hydrolases"/>
    <property type="match status" value="2"/>
</dbReference>
<dbReference type="EMBL" id="VUMH01000018">
    <property type="protein sequence ID" value="MSS28988.1"/>
    <property type="molecule type" value="Genomic_DNA"/>
</dbReference>
<evidence type="ECO:0000256" key="7">
    <source>
        <dbReference type="ARBA" id="ARBA00022806"/>
    </source>
</evidence>
<reference evidence="12 13" key="1">
    <citation type="submission" date="2019-09" db="EMBL/GenBank/DDBJ databases">
        <title>In-depth cultivation of the pig gut microbiome towards novel bacterial diversity and tailored functional studies.</title>
        <authorList>
            <person name="Wylensek D."/>
            <person name="Hitch T.C.A."/>
            <person name="Clavel T."/>
        </authorList>
    </citation>
    <scope>NUCLEOTIDE SEQUENCE [LARGE SCALE GENOMIC DNA]</scope>
    <source>
        <strain evidence="12 13">PG-178-WT-4</strain>
    </source>
</reference>
<dbReference type="SMART" id="SM00487">
    <property type="entry name" value="DEXDc"/>
    <property type="match status" value="1"/>
</dbReference>
<dbReference type="GO" id="GO:0046872">
    <property type="term" value="F:metal ion binding"/>
    <property type="evidence" value="ECO:0007669"/>
    <property type="project" value="UniProtKB-KW"/>
</dbReference>
<keyword evidence="8" id="KW-0067">ATP-binding</keyword>
<dbReference type="GO" id="GO:0005524">
    <property type="term" value="F:ATP binding"/>
    <property type="evidence" value="ECO:0007669"/>
    <property type="project" value="UniProtKB-KW"/>
</dbReference>
<dbReference type="Proteomes" id="UP000477488">
    <property type="component" value="Unassembled WGS sequence"/>
</dbReference>
<keyword evidence="6" id="KW-0378">Hydrolase</keyword>
<evidence type="ECO:0000256" key="4">
    <source>
        <dbReference type="ARBA" id="ARBA00022723"/>
    </source>
</evidence>
<dbReference type="InterPro" id="IPR006483">
    <property type="entry name" value="CRISPR-assoc_Cas3_HD"/>
</dbReference>
<sequence length="770" mass="85587">MLYAHSLPDQDVSQWQSLEDHLRESAQRAGAFGRAFGAGEWAALAARLHDLGKASPEFQAYISGQNGRRRIDHSTAGARLLLQRWKAWGKPGEYRALWLAYCIAGHHGGLPDLGDGASDVGSLRSRLDPAYAIPDYSAGLDLAALADIPQPDALPFPFRLAREHAAFSVTFFVRMLFSCLTDADFLDTEHFYTPENCQQRGCWPSLDTLCERLHNFLSTKGFLRAASDDSPIVTARKEILGHCLDAAALPPGAFTLTVPTGGGKTLSSLAFALEHARRHQLDRIILVAPYTSIIEQNARVLRDVLGEEAVLEHHSNYVHPSEQAADQSGENADDQGRAVLPFRLAAENWDAPVIVTTAVQFFESLFSNRPSRCRKLHNIARSVVILDEAQMLPVPLLEPSVLALRELTEHYGASLVLCTATQPALRRDGPLKNGFAKDSLRELIPAPRVEELFSTFTTQRRMRVSQPGKLDNEELGRRLRQEHQALCIVNSRAQARATYESLGNDEAHFHLSARMTPRHRLLVLDAVRQRLRRGLPCRVVSTSLIECGVDISFPCVYRAHCGLDSVAQAAGRCNRSGELPSGSLFVYTPEQPLSSAQADLYLRACFFSQVAEEHADIFAPAAVEAYFKALYGFTDLDKERLLAMLREKNAAFPHAFDFRQMDARYRFITDGSVPVIITHGAKDGGDLAEQSHTLVRRLETEYPPRRLTLRLLQGYSVQIYPHELKRLRAAGNLETLHGCFDVLRNGAGYDPKLGLLVDDPTRQTPEDCLF</sequence>
<keyword evidence="12" id="KW-0255">Endonuclease</keyword>
<dbReference type="CDD" id="cd09641">
    <property type="entry name" value="Cas3''_I"/>
    <property type="match status" value="1"/>
</dbReference>
<organism evidence="12 13">
    <name type="scientific">Desulfovibrio porci</name>
    <dbReference type="NCBI Taxonomy" id="2605782"/>
    <lineage>
        <taxon>Bacteria</taxon>
        <taxon>Pseudomonadati</taxon>
        <taxon>Thermodesulfobacteriota</taxon>
        <taxon>Desulfovibrionia</taxon>
        <taxon>Desulfovibrionales</taxon>
        <taxon>Desulfovibrionaceae</taxon>
        <taxon>Desulfovibrio</taxon>
    </lineage>
</organism>
<keyword evidence="3" id="KW-0540">Nuclease</keyword>
<dbReference type="NCBIfam" id="TIGR01596">
    <property type="entry name" value="cas3_HD"/>
    <property type="match status" value="1"/>
</dbReference>
<comment type="caution">
    <text evidence="12">The sequence shown here is derived from an EMBL/GenBank/DDBJ whole genome shotgun (WGS) entry which is preliminary data.</text>
</comment>
<dbReference type="PROSITE" id="PS51643">
    <property type="entry name" value="HD_CAS3"/>
    <property type="match status" value="1"/>
</dbReference>
<dbReference type="Gene3D" id="1.10.3210.30">
    <property type="match status" value="1"/>
</dbReference>
<dbReference type="GO" id="GO:0004386">
    <property type="term" value="F:helicase activity"/>
    <property type="evidence" value="ECO:0007669"/>
    <property type="project" value="UniProtKB-KW"/>
</dbReference>
<dbReference type="InterPro" id="IPR006474">
    <property type="entry name" value="Helicase_Cas3_CRISPR-ass_core"/>
</dbReference>
<dbReference type="PROSITE" id="PS51192">
    <property type="entry name" value="HELICASE_ATP_BIND_1"/>
    <property type="match status" value="1"/>
</dbReference>
<dbReference type="Pfam" id="PF18019">
    <property type="entry name" value="Cas3_HD"/>
    <property type="match status" value="1"/>
</dbReference>
<evidence type="ECO:0000256" key="2">
    <source>
        <dbReference type="ARBA" id="ARBA00009046"/>
    </source>
</evidence>
<gene>
    <name evidence="12" type="ORF">FYJ44_13345</name>
</gene>
<dbReference type="NCBIfam" id="TIGR01587">
    <property type="entry name" value="cas3_core"/>
    <property type="match status" value="1"/>
</dbReference>
<dbReference type="InterPro" id="IPR027417">
    <property type="entry name" value="P-loop_NTPase"/>
</dbReference>
<dbReference type="SUPFAM" id="SSF109604">
    <property type="entry name" value="HD-domain/PDEase-like"/>
    <property type="match status" value="1"/>
</dbReference>
<dbReference type="GO" id="GO:0003676">
    <property type="term" value="F:nucleic acid binding"/>
    <property type="evidence" value="ECO:0007669"/>
    <property type="project" value="InterPro"/>
</dbReference>
<comment type="similarity">
    <text evidence="1">In the N-terminal section; belongs to the CRISPR-associated nuclease Cas3-HD family.</text>
</comment>
<keyword evidence="7" id="KW-0347">Helicase</keyword>
<keyword evidence="13" id="KW-1185">Reference proteome</keyword>
<dbReference type="GO" id="GO:0004519">
    <property type="term" value="F:endonuclease activity"/>
    <property type="evidence" value="ECO:0007669"/>
    <property type="project" value="UniProtKB-KW"/>
</dbReference>
<proteinExistence type="inferred from homology"/>
<dbReference type="InterPro" id="IPR054712">
    <property type="entry name" value="Cas3-like_dom"/>
</dbReference>